<organism evidence="17 18">
    <name type="scientific">Marinobacter orientalis</name>
    <dbReference type="NCBI Taxonomy" id="1928859"/>
    <lineage>
        <taxon>Bacteria</taxon>
        <taxon>Pseudomonadati</taxon>
        <taxon>Pseudomonadota</taxon>
        <taxon>Gammaproteobacteria</taxon>
        <taxon>Pseudomonadales</taxon>
        <taxon>Marinobacteraceae</taxon>
        <taxon>Marinobacter</taxon>
    </lineage>
</organism>
<evidence type="ECO:0000256" key="13">
    <source>
        <dbReference type="ARBA" id="ARBA00030948"/>
    </source>
</evidence>
<evidence type="ECO:0000313" key="18">
    <source>
        <dbReference type="Proteomes" id="UP000567186"/>
    </source>
</evidence>
<evidence type="ECO:0000256" key="8">
    <source>
        <dbReference type="ARBA" id="ARBA00022963"/>
    </source>
</evidence>
<keyword evidence="18" id="KW-1185">Reference proteome</keyword>
<feature type="region of interest" description="Disordered" evidence="16">
    <location>
        <begin position="13"/>
        <end position="47"/>
    </location>
</feature>
<keyword evidence="10" id="KW-0443">Lipid metabolism</keyword>
<comment type="subcellular location">
    <subcellularLocation>
        <location evidence="2">Cell inner membrane</location>
        <topology evidence="2">Single-pass membrane protein</topology>
        <orientation evidence="2">Periplasmic side</orientation>
    </subcellularLocation>
</comment>
<evidence type="ECO:0000256" key="4">
    <source>
        <dbReference type="ARBA" id="ARBA00019692"/>
    </source>
</evidence>
<evidence type="ECO:0000256" key="5">
    <source>
        <dbReference type="ARBA" id="ARBA00022475"/>
    </source>
</evidence>
<dbReference type="InterPro" id="IPR004961">
    <property type="entry name" value="Lipase_chaperone"/>
</dbReference>
<evidence type="ECO:0000256" key="11">
    <source>
        <dbReference type="ARBA" id="ARBA00023136"/>
    </source>
</evidence>
<evidence type="ECO:0000256" key="10">
    <source>
        <dbReference type="ARBA" id="ARBA00023098"/>
    </source>
</evidence>
<dbReference type="OrthoDB" id="7025807at2"/>
<keyword evidence="5" id="KW-1003">Cell membrane</keyword>
<evidence type="ECO:0000256" key="15">
    <source>
        <dbReference type="ARBA" id="ARBA00033028"/>
    </source>
</evidence>
<keyword evidence="8" id="KW-0442">Lipid degradation</keyword>
<dbReference type="AlphaFoldDB" id="A0A7Y0NJ85"/>
<keyword evidence="12" id="KW-0143">Chaperone</keyword>
<evidence type="ECO:0000256" key="1">
    <source>
        <dbReference type="ARBA" id="ARBA00003280"/>
    </source>
</evidence>
<reference evidence="17 18" key="1">
    <citation type="submission" date="2020-04" db="EMBL/GenBank/DDBJ databases">
        <title>Marinobacter oceani sp. nov., isolated from marine solar saltern.</title>
        <authorList>
            <person name="Chen X.-Y."/>
        </authorList>
    </citation>
    <scope>NUCLEOTIDE SEQUENCE [LARGE SCALE GENOMIC DNA]</scope>
    <source>
        <strain evidence="17 18">W62</strain>
    </source>
</reference>
<evidence type="ECO:0000256" key="14">
    <source>
        <dbReference type="ARBA" id="ARBA00031542"/>
    </source>
</evidence>
<evidence type="ECO:0000256" key="12">
    <source>
        <dbReference type="ARBA" id="ARBA00023186"/>
    </source>
</evidence>
<gene>
    <name evidence="17" type="ORF">HIU99_02540</name>
</gene>
<evidence type="ECO:0000256" key="9">
    <source>
        <dbReference type="ARBA" id="ARBA00022989"/>
    </source>
</evidence>
<proteinExistence type="inferred from homology"/>
<comment type="caution">
    <text evidence="17">The sequence shown here is derived from an EMBL/GenBank/DDBJ whole genome shotgun (WGS) entry which is preliminary data.</text>
</comment>
<dbReference type="Proteomes" id="UP000567186">
    <property type="component" value="Unassembled WGS sequence"/>
</dbReference>
<dbReference type="GO" id="GO:0051082">
    <property type="term" value="F:unfolded protein binding"/>
    <property type="evidence" value="ECO:0007669"/>
    <property type="project" value="InterPro"/>
</dbReference>
<keyword evidence="11" id="KW-0472">Membrane</keyword>
<protein>
    <recommendedName>
        <fullName evidence="4">Lipase chaperone</fullName>
    </recommendedName>
    <alternativeName>
        <fullName evidence="15">Lipase foldase</fullName>
    </alternativeName>
    <alternativeName>
        <fullName evidence="13">Lipase helper protein</fullName>
    </alternativeName>
    <alternativeName>
        <fullName evidence="14">Lipase modulator</fullName>
    </alternativeName>
</protein>
<evidence type="ECO:0000256" key="6">
    <source>
        <dbReference type="ARBA" id="ARBA00022519"/>
    </source>
</evidence>
<dbReference type="GO" id="GO:0016042">
    <property type="term" value="P:lipid catabolic process"/>
    <property type="evidence" value="ECO:0007669"/>
    <property type="project" value="UniProtKB-KW"/>
</dbReference>
<keyword evidence="9" id="KW-1133">Transmembrane helix</keyword>
<comment type="function">
    <text evidence="1">May be involved in the folding of the extracellular lipase during its passage through the periplasm.</text>
</comment>
<dbReference type="EMBL" id="JABCKY010000001">
    <property type="protein sequence ID" value="NMT62465.1"/>
    <property type="molecule type" value="Genomic_DNA"/>
</dbReference>
<accession>A0A7Y0NJ85</accession>
<dbReference type="GO" id="GO:0006457">
    <property type="term" value="P:protein folding"/>
    <property type="evidence" value="ECO:0007669"/>
    <property type="project" value="InterPro"/>
</dbReference>
<dbReference type="GO" id="GO:0005886">
    <property type="term" value="C:plasma membrane"/>
    <property type="evidence" value="ECO:0007669"/>
    <property type="project" value="UniProtKB-SubCell"/>
</dbReference>
<dbReference type="SUPFAM" id="SSF158855">
    <property type="entry name" value="Lipase chaperone-like"/>
    <property type="match status" value="1"/>
</dbReference>
<dbReference type="Pfam" id="PF03280">
    <property type="entry name" value="Lipase_chap"/>
    <property type="match status" value="1"/>
</dbReference>
<evidence type="ECO:0000256" key="3">
    <source>
        <dbReference type="ARBA" id="ARBA00010358"/>
    </source>
</evidence>
<sequence>MAVVFAGTVIFHGGNPATPPGGEDAREVPVGGAPEQDQTERGKAPSRLVGDAGVVVPEELPASLAGTSLPDGWARTDSGGSLVATPQLRQLFEYYLAALGEETLAQLVARIEQALGRLAEPARSEALAILGDYLDYKLALGDLEASHGNSATLDADEMQRKMAEIRALRRNWMDAQTADAFFATDEALDRFQIEQLRIRTASSLSGEERKQALARAEQALPAPVRQARQDTRKFVDYQRARAEFADDPESLHAWREERFGDEAARQLEQVEAGQRAWDNKWQAYSNELSALEELGLAGPEREAAIDSLRDDYFEGTEKLRAEALDSIR</sequence>
<evidence type="ECO:0000256" key="7">
    <source>
        <dbReference type="ARBA" id="ARBA00022692"/>
    </source>
</evidence>
<keyword evidence="6" id="KW-0997">Cell inner membrane</keyword>
<evidence type="ECO:0000256" key="16">
    <source>
        <dbReference type="SAM" id="MobiDB-lite"/>
    </source>
</evidence>
<name>A0A7Y0NJ85_9GAMM</name>
<comment type="similarity">
    <text evidence="3">Belongs to the lipase chaperone family.</text>
</comment>
<evidence type="ECO:0000313" key="17">
    <source>
        <dbReference type="EMBL" id="NMT62465.1"/>
    </source>
</evidence>
<keyword evidence="7" id="KW-0812">Transmembrane</keyword>
<evidence type="ECO:0000256" key="2">
    <source>
        <dbReference type="ARBA" id="ARBA00004383"/>
    </source>
</evidence>